<evidence type="ECO:0000313" key="1">
    <source>
        <dbReference type="EMBL" id="MDJ1179730.1"/>
    </source>
</evidence>
<reference evidence="1 2" key="1">
    <citation type="submission" date="2023-01" db="EMBL/GenBank/DDBJ databases">
        <title>Novel diversity within Roseofilum (Cyanobacteria; Desertifilaceae) from marine benthic mats with descriptions of four novel species.</title>
        <authorList>
            <person name="Wang Y."/>
            <person name="Berthold D.E."/>
            <person name="Hu J."/>
            <person name="Lefler F.W."/>
            <person name="Laughinghouse H.D. IV."/>
        </authorList>
    </citation>
    <scope>NUCLEOTIDE SEQUENCE [LARGE SCALE GENOMIC DNA]</scope>
    <source>
        <strain evidence="1 2">BLCC-M91</strain>
    </source>
</reference>
<accession>A0ABT7BKL3</accession>
<evidence type="ECO:0000313" key="2">
    <source>
        <dbReference type="Proteomes" id="UP001231370"/>
    </source>
</evidence>
<dbReference type="RefSeq" id="WP_283763034.1">
    <property type="nucleotide sequence ID" value="NZ_JAQPOK010000090.1"/>
</dbReference>
<dbReference type="Proteomes" id="UP001231370">
    <property type="component" value="Unassembled WGS sequence"/>
</dbReference>
<organism evidence="1 2">
    <name type="scientific">Roseofilum halophilum BLCC-M91</name>
    <dbReference type="NCBI Taxonomy" id="3022259"/>
    <lineage>
        <taxon>Bacteria</taxon>
        <taxon>Bacillati</taxon>
        <taxon>Cyanobacteriota</taxon>
        <taxon>Cyanophyceae</taxon>
        <taxon>Desertifilales</taxon>
        <taxon>Desertifilaceae</taxon>
        <taxon>Roseofilum</taxon>
        <taxon>Roseofilum halophilum</taxon>
    </lineage>
</organism>
<protein>
    <submittedName>
        <fullName evidence="1">Uncharacterized protein</fullName>
    </submittedName>
</protein>
<sequence>MHVRHVHVGDSRFMSATADSCRRQPKHLREAESAVWVITPKKGDDRIVGKLQFTYNI</sequence>
<name>A0ABT7BKL3_9CYAN</name>
<dbReference type="EMBL" id="JAQPOK010000090">
    <property type="protein sequence ID" value="MDJ1179730.1"/>
    <property type="molecule type" value="Genomic_DNA"/>
</dbReference>
<proteinExistence type="predicted"/>
<comment type="caution">
    <text evidence="1">The sequence shown here is derived from an EMBL/GenBank/DDBJ whole genome shotgun (WGS) entry which is preliminary data.</text>
</comment>
<keyword evidence="2" id="KW-1185">Reference proteome</keyword>
<gene>
    <name evidence="1" type="ORF">PJF56_12730</name>
</gene>